<dbReference type="EMBL" id="CP003639">
    <property type="protein sequence ID" value="AFM42259.1"/>
    <property type="molecule type" value="Genomic_DNA"/>
</dbReference>
<dbReference type="GO" id="GO:0015628">
    <property type="term" value="P:protein secretion by the type II secretion system"/>
    <property type="evidence" value="ECO:0007669"/>
    <property type="project" value="InterPro"/>
</dbReference>
<evidence type="ECO:0000313" key="3">
    <source>
        <dbReference type="EMBL" id="AFM42259.1"/>
    </source>
</evidence>
<dbReference type="NCBIfam" id="TIGR02532">
    <property type="entry name" value="IV_pilin_GFxxxE"/>
    <property type="match status" value="1"/>
</dbReference>
<evidence type="ECO:0000256" key="2">
    <source>
        <dbReference type="SAM" id="Phobius"/>
    </source>
</evidence>
<name>I4D8Y5_DESAJ</name>
<sequence length="170" mass="18549">MRTMNDIPRENGFTLIEVMAVIIIMGIIAAVIIPKITLSTALARKKADVATAHQVKAALDRYQVENGAYPKISELSVDSSGEVVCSKLIPKYIGKLDKKTTQQAVADGNKGFGVAELTIDATDKTLYRISEPKDNETIKTVMIYLSSDGLAAEVRAYDEDLKNILWTSAD</sequence>
<dbReference type="InterPro" id="IPR045584">
    <property type="entry name" value="Pilin-like"/>
</dbReference>
<dbReference type="KEGG" id="dai:Desaci_3364"/>
<organism evidence="3 4">
    <name type="scientific">Desulfosporosinus acidiphilus (strain DSM 22704 / JCM 16185 / SJ4)</name>
    <dbReference type="NCBI Taxonomy" id="646529"/>
    <lineage>
        <taxon>Bacteria</taxon>
        <taxon>Bacillati</taxon>
        <taxon>Bacillota</taxon>
        <taxon>Clostridia</taxon>
        <taxon>Eubacteriales</taxon>
        <taxon>Desulfitobacteriaceae</taxon>
        <taxon>Desulfosporosinus</taxon>
    </lineage>
</organism>
<gene>
    <name evidence="3" type="ordered locus">Desaci_3364</name>
</gene>
<dbReference type="SUPFAM" id="SSF54523">
    <property type="entry name" value="Pili subunits"/>
    <property type="match status" value="1"/>
</dbReference>
<evidence type="ECO:0000256" key="1">
    <source>
        <dbReference type="ARBA" id="ARBA00022481"/>
    </source>
</evidence>
<feature type="transmembrane region" description="Helical" evidence="2">
    <location>
        <begin position="12"/>
        <end position="33"/>
    </location>
</feature>
<evidence type="ECO:0000313" key="4">
    <source>
        <dbReference type="Proteomes" id="UP000002892"/>
    </source>
</evidence>
<dbReference type="Gene3D" id="3.30.700.10">
    <property type="entry name" value="Glycoprotein, Type 4 Pilin"/>
    <property type="match status" value="1"/>
</dbReference>
<keyword evidence="1" id="KW-0488">Methylation</keyword>
<dbReference type="Pfam" id="PF07963">
    <property type="entry name" value="N_methyl"/>
    <property type="match status" value="1"/>
</dbReference>
<reference evidence="3 4" key="1">
    <citation type="journal article" date="2012" name="J. Bacteriol.">
        <title>Complete genome sequences of Desulfosporosinus orientis DSM765T, Desulfosporosinus youngiae DSM17734T, Desulfosporosinus meridiei DSM13257T, and Desulfosporosinus acidiphilus DSM22704T.</title>
        <authorList>
            <person name="Pester M."/>
            <person name="Brambilla E."/>
            <person name="Alazard D."/>
            <person name="Rattei T."/>
            <person name="Weinmaier T."/>
            <person name="Han J."/>
            <person name="Lucas S."/>
            <person name="Lapidus A."/>
            <person name="Cheng J.F."/>
            <person name="Goodwin L."/>
            <person name="Pitluck S."/>
            <person name="Peters L."/>
            <person name="Ovchinnikova G."/>
            <person name="Teshima H."/>
            <person name="Detter J.C."/>
            <person name="Han C.S."/>
            <person name="Tapia R."/>
            <person name="Land M.L."/>
            <person name="Hauser L."/>
            <person name="Kyrpides N.C."/>
            <person name="Ivanova N.N."/>
            <person name="Pagani I."/>
            <person name="Huntmann M."/>
            <person name="Wei C.L."/>
            <person name="Davenport K.W."/>
            <person name="Daligault H."/>
            <person name="Chain P.S."/>
            <person name="Chen A."/>
            <person name="Mavromatis K."/>
            <person name="Markowitz V."/>
            <person name="Szeto E."/>
            <person name="Mikhailova N."/>
            <person name="Pati A."/>
            <person name="Wagner M."/>
            <person name="Woyke T."/>
            <person name="Ollivier B."/>
            <person name="Klenk H.P."/>
            <person name="Spring S."/>
            <person name="Loy A."/>
        </authorList>
    </citation>
    <scope>NUCLEOTIDE SEQUENCE [LARGE SCALE GENOMIC DNA]</scope>
    <source>
        <strain evidence="4">DSM 22704 / JCM 16185 / SJ4</strain>
    </source>
</reference>
<dbReference type="PRINTS" id="PR00813">
    <property type="entry name" value="BCTERIALGSPG"/>
</dbReference>
<dbReference type="InterPro" id="IPR012902">
    <property type="entry name" value="N_methyl_site"/>
</dbReference>
<dbReference type="InterPro" id="IPR000983">
    <property type="entry name" value="Bac_GSPG_pilin"/>
</dbReference>
<dbReference type="RefSeq" id="WP_014828248.1">
    <property type="nucleotide sequence ID" value="NC_018068.1"/>
</dbReference>
<keyword evidence="2" id="KW-0472">Membrane</keyword>
<proteinExistence type="predicted"/>
<dbReference type="HOGENOM" id="CLU_1632726_0_0_9"/>
<dbReference type="STRING" id="646529.Desaci_3364"/>
<dbReference type="eggNOG" id="COG2165">
    <property type="taxonomic scope" value="Bacteria"/>
</dbReference>
<dbReference type="GO" id="GO:0015627">
    <property type="term" value="C:type II protein secretion system complex"/>
    <property type="evidence" value="ECO:0007669"/>
    <property type="project" value="InterPro"/>
</dbReference>
<accession>I4D8Y5</accession>
<keyword evidence="2" id="KW-0812">Transmembrane</keyword>
<dbReference type="AlphaFoldDB" id="I4D8Y5"/>
<protein>
    <submittedName>
        <fullName evidence="3">Prepilin-type N-terminal cleavage/methylation domain-containing protein</fullName>
    </submittedName>
</protein>
<keyword evidence="4" id="KW-1185">Reference proteome</keyword>
<dbReference type="Proteomes" id="UP000002892">
    <property type="component" value="Chromosome"/>
</dbReference>
<keyword evidence="2" id="KW-1133">Transmembrane helix</keyword>